<dbReference type="Proteomes" id="UP000649617">
    <property type="component" value="Unassembled WGS sequence"/>
</dbReference>
<proteinExistence type="predicted"/>
<gene>
    <name evidence="1" type="ORF">SPIL2461_LOCUS9249</name>
</gene>
<protein>
    <submittedName>
        <fullName evidence="1">Uncharacterized protein</fullName>
    </submittedName>
</protein>
<organism evidence="1 2">
    <name type="scientific">Symbiodinium pilosum</name>
    <name type="common">Dinoflagellate</name>
    <dbReference type="NCBI Taxonomy" id="2952"/>
    <lineage>
        <taxon>Eukaryota</taxon>
        <taxon>Sar</taxon>
        <taxon>Alveolata</taxon>
        <taxon>Dinophyceae</taxon>
        <taxon>Suessiales</taxon>
        <taxon>Symbiodiniaceae</taxon>
        <taxon>Symbiodinium</taxon>
    </lineage>
</organism>
<dbReference type="AlphaFoldDB" id="A0A812Q7T1"/>
<accession>A0A812Q7T1</accession>
<keyword evidence="2" id="KW-1185">Reference proteome</keyword>
<dbReference type="OrthoDB" id="408060at2759"/>
<evidence type="ECO:0000313" key="2">
    <source>
        <dbReference type="Proteomes" id="UP000649617"/>
    </source>
</evidence>
<sequence>MPITGVVFYGYPTSSSHPAACHATDSLLQGVTRDLIHGRTGPRYVAGDFNQAPRSLLEVRQWEECGWVEIQIHASMHWGWEPRPTCKGATQRDLIYVSPELAALCIGVSVENMFADHALVKAQFQGLGFYLRSSPGMRSMLLPGMRPRWQITSGPAQALLFPVRVLGEVSLASDLVGHEEAFHVWWQTRRIQLQGSPGLLPPAVLCLEGIQRVYEDFHANFKSFEAWNGRARRDVLQHKHQQGREQVFRELRKDRSQTVDSLQFHHTHIVGDVDPDSHQVFLEEPVDSRGHSSWQLEGQPCRVTEVDGQLCQVVSSERPIVGQELTQRQIITSAADIQAEFARHWAAKWQRHAGVEVGFWRRALDFCNAYLPACSFDLPPLNIKTWNKALQRYKPLAARGVDGFAKSDLVNMPPPMKQELISFLSRIESGDADWPAQMLIGLIMNLDKEFNTLPRAPVFLAASRLGIPNFLIQAWDKFLGGLSRSFVVHGEAGEQILSSTGFPEGDPMSTVAMTIIDWAWHLYLQQYAPSSVPLSFVDNFSCMARDTAGLAQALTCTRSFADMWSLEIDGVKTFAWALRPASKRALKRLWLMLLKTWEVS</sequence>
<name>A0A812Q7T1_SYMPI</name>
<comment type="caution">
    <text evidence="1">The sequence shown here is derived from an EMBL/GenBank/DDBJ whole genome shotgun (WGS) entry which is preliminary data.</text>
</comment>
<dbReference type="EMBL" id="CAJNIZ010015960">
    <property type="protein sequence ID" value="CAE7379734.1"/>
    <property type="molecule type" value="Genomic_DNA"/>
</dbReference>
<dbReference type="InterPro" id="IPR036691">
    <property type="entry name" value="Endo/exonu/phosph_ase_sf"/>
</dbReference>
<dbReference type="SUPFAM" id="SSF56219">
    <property type="entry name" value="DNase I-like"/>
    <property type="match status" value="1"/>
</dbReference>
<reference evidence="1" key="1">
    <citation type="submission" date="2021-02" db="EMBL/GenBank/DDBJ databases">
        <authorList>
            <person name="Dougan E. K."/>
            <person name="Rhodes N."/>
            <person name="Thang M."/>
            <person name="Chan C."/>
        </authorList>
    </citation>
    <scope>NUCLEOTIDE SEQUENCE</scope>
</reference>
<evidence type="ECO:0000313" key="1">
    <source>
        <dbReference type="EMBL" id="CAE7379734.1"/>
    </source>
</evidence>